<feature type="chain" id="PRO_5003157345" evidence="1">
    <location>
        <begin position="19"/>
        <end position="466"/>
    </location>
</feature>
<dbReference type="FunCoup" id="E2B432">
    <property type="interactions" value="30"/>
</dbReference>
<dbReference type="EMBL" id="GL445463">
    <property type="protein sequence ID" value="EFN89546.1"/>
    <property type="molecule type" value="Genomic_DNA"/>
</dbReference>
<dbReference type="InParanoid" id="E2B432"/>
<keyword evidence="3" id="KW-1185">Reference proteome</keyword>
<dbReference type="PROSITE" id="PS51257">
    <property type="entry name" value="PROKAR_LIPOPROTEIN"/>
    <property type="match status" value="1"/>
</dbReference>
<accession>E2B432</accession>
<evidence type="ECO:0000256" key="1">
    <source>
        <dbReference type="SAM" id="SignalP"/>
    </source>
</evidence>
<feature type="signal peptide" evidence="1">
    <location>
        <begin position="1"/>
        <end position="18"/>
    </location>
</feature>
<organism evidence="3">
    <name type="scientific">Harpegnathos saltator</name>
    <name type="common">Jerdon's jumping ant</name>
    <dbReference type="NCBI Taxonomy" id="610380"/>
    <lineage>
        <taxon>Eukaryota</taxon>
        <taxon>Metazoa</taxon>
        <taxon>Ecdysozoa</taxon>
        <taxon>Arthropoda</taxon>
        <taxon>Hexapoda</taxon>
        <taxon>Insecta</taxon>
        <taxon>Pterygota</taxon>
        <taxon>Neoptera</taxon>
        <taxon>Endopterygota</taxon>
        <taxon>Hymenoptera</taxon>
        <taxon>Apocrita</taxon>
        <taxon>Aculeata</taxon>
        <taxon>Formicoidea</taxon>
        <taxon>Formicidae</taxon>
        <taxon>Ponerinae</taxon>
        <taxon>Ponerini</taxon>
        <taxon>Harpegnathos</taxon>
    </lineage>
</organism>
<dbReference type="OrthoDB" id="6339459at2759"/>
<dbReference type="OMA" id="HKSHAWV"/>
<proteinExistence type="predicted"/>
<dbReference type="AlphaFoldDB" id="E2B432"/>
<reference evidence="2 3" key="1">
    <citation type="journal article" date="2010" name="Science">
        <title>Genomic comparison of the ants Camponotus floridanus and Harpegnathos saltator.</title>
        <authorList>
            <person name="Bonasio R."/>
            <person name="Zhang G."/>
            <person name="Ye C."/>
            <person name="Mutti N.S."/>
            <person name="Fang X."/>
            <person name="Qin N."/>
            <person name="Donahue G."/>
            <person name="Yang P."/>
            <person name="Li Q."/>
            <person name="Li C."/>
            <person name="Zhang P."/>
            <person name="Huang Z."/>
            <person name="Berger S.L."/>
            <person name="Reinberg D."/>
            <person name="Wang J."/>
            <person name="Liebig J."/>
        </authorList>
    </citation>
    <scope>NUCLEOTIDE SEQUENCE [LARGE SCALE GENOMIC DNA]</scope>
    <source>
        <strain evidence="2 3">R22 G/1</strain>
    </source>
</reference>
<dbReference type="KEGG" id="hst:105183707"/>
<evidence type="ECO:0000313" key="3">
    <source>
        <dbReference type="Proteomes" id="UP000008237"/>
    </source>
</evidence>
<sequence>MWLSRTWLLLLPLLGVACDQKDEDDMTKAFTEEARKLFSSRPNENMKQRMKQVGDTLFEKTSSEDGFSKIISGLNSFMSDDRPNQGFDMSIVGSVLNLLSMANNGGHTNYGKQSVNGAQEENAIDWGNVISKSLAFFQQNVNNDIVMGLVPMVLESLGHTTNDNDAGHIDHSGHSWFLPPILENIHVMWDHFSNSELGRMLWKNSGLSKLIAQMSDEEGNIQYEKLMNSFENPMVRRRWIRSFTNFIAEWVSHVSDPLNQQRYLSTAQFIGNSFLKSQGFPKSVMFDAQRPTESLTRLANMLGRKYLNMNIDSSQYIRPAIAYFQELASLASEKGFIMSRINAHELSNKLSNTINNDIVSPMLKAYRAYKWATKMPQCASQILCTINEKSQQEDNYDNESRVRSGVLKLASFPAAWAVSNKLGVNFWLLYGAIIEHEGCVRKYPADCTVFHEEEIRVTTESIHSEL</sequence>
<gene>
    <name evidence="2" type="ORF">EAI_00724</name>
</gene>
<evidence type="ECO:0000313" key="2">
    <source>
        <dbReference type="EMBL" id="EFN89546.1"/>
    </source>
</evidence>
<name>E2B432_HARSA</name>
<protein>
    <submittedName>
        <fullName evidence="2">Uncharacterized protein</fullName>
    </submittedName>
</protein>
<dbReference type="Proteomes" id="UP000008237">
    <property type="component" value="Unassembled WGS sequence"/>
</dbReference>
<keyword evidence="1" id="KW-0732">Signal</keyword>